<proteinExistence type="predicted"/>
<evidence type="ECO:0000313" key="2">
    <source>
        <dbReference type="EMBL" id="OGK20816.1"/>
    </source>
</evidence>
<evidence type="ECO:0000256" key="1">
    <source>
        <dbReference type="SAM" id="Phobius"/>
    </source>
</evidence>
<organism evidence="2 3">
    <name type="scientific">Candidatus Roizmanbacteria bacterium RIFCSPHIGHO2_01_FULL_39_8</name>
    <dbReference type="NCBI Taxonomy" id="1802033"/>
    <lineage>
        <taxon>Bacteria</taxon>
        <taxon>Candidatus Roizmaniibacteriota</taxon>
    </lineage>
</organism>
<feature type="transmembrane region" description="Helical" evidence="1">
    <location>
        <begin position="53"/>
        <end position="72"/>
    </location>
</feature>
<evidence type="ECO:0000313" key="3">
    <source>
        <dbReference type="Proteomes" id="UP000177026"/>
    </source>
</evidence>
<keyword evidence="1" id="KW-1133">Transmembrane helix</keyword>
<accession>A0A1F7GQB1</accession>
<dbReference type="Proteomes" id="UP000177026">
    <property type="component" value="Unassembled WGS sequence"/>
</dbReference>
<feature type="transmembrane region" description="Helical" evidence="1">
    <location>
        <begin position="84"/>
        <end position="104"/>
    </location>
</feature>
<comment type="caution">
    <text evidence="2">The sequence shown here is derived from an EMBL/GenBank/DDBJ whole genome shotgun (WGS) entry which is preliminary data.</text>
</comment>
<protein>
    <submittedName>
        <fullName evidence="2">Uncharacterized protein</fullName>
    </submittedName>
</protein>
<feature type="transmembrane region" description="Helical" evidence="1">
    <location>
        <begin position="12"/>
        <end position="33"/>
    </location>
</feature>
<name>A0A1F7GQB1_9BACT</name>
<dbReference type="EMBL" id="MFZI01000029">
    <property type="protein sequence ID" value="OGK20816.1"/>
    <property type="molecule type" value="Genomic_DNA"/>
</dbReference>
<keyword evidence="1" id="KW-0812">Transmembrane</keyword>
<sequence length="150" mass="17530">MKTDKDSIVSLLQFLTQTTSLLIFIFMVFKHLYQLVAPSENYLSQYAFSQEELRELFLIGYFLAIMGWYIAWRTKKIQFISPLALPWIEKATLVISSVLLAMLYEKLFSAIFLLLFFTFILSVPQIVNSYMQLKYADIKSAINKLRSITE</sequence>
<feature type="transmembrane region" description="Helical" evidence="1">
    <location>
        <begin position="110"/>
        <end position="131"/>
    </location>
</feature>
<gene>
    <name evidence="2" type="ORF">A2866_04020</name>
</gene>
<reference evidence="2 3" key="1">
    <citation type="journal article" date="2016" name="Nat. Commun.">
        <title>Thousands of microbial genomes shed light on interconnected biogeochemical processes in an aquifer system.</title>
        <authorList>
            <person name="Anantharaman K."/>
            <person name="Brown C.T."/>
            <person name="Hug L.A."/>
            <person name="Sharon I."/>
            <person name="Castelle C.J."/>
            <person name="Probst A.J."/>
            <person name="Thomas B.C."/>
            <person name="Singh A."/>
            <person name="Wilkins M.J."/>
            <person name="Karaoz U."/>
            <person name="Brodie E.L."/>
            <person name="Williams K.H."/>
            <person name="Hubbard S.S."/>
            <person name="Banfield J.F."/>
        </authorList>
    </citation>
    <scope>NUCLEOTIDE SEQUENCE [LARGE SCALE GENOMIC DNA]</scope>
</reference>
<dbReference type="AlphaFoldDB" id="A0A1F7GQB1"/>
<keyword evidence="1" id="KW-0472">Membrane</keyword>